<dbReference type="EMBL" id="LN853466">
    <property type="protein sequence ID" value="CRY96000.1"/>
    <property type="molecule type" value="Genomic_DNA"/>
</dbReference>
<geneLocation type="plasmid" evidence="2">
    <name>pRGFK0862</name>
</geneLocation>
<feature type="compositionally biased region" description="Polar residues" evidence="1">
    <location>
        <begin position="127"/>
        <end position="139"/>
    </location>
</feature>
<reference evidence="2" key="2">
    <citation type="submission" date="2015-07" db="EMBL/GenBank/DDBJ databases">
        <title>Plasmids, circular viruses and viroids from rat gut.</title>
        <authorList>
            <person name="Jorgensen T.J."/>
            <person name="Hansen M.A."/>
            <person name="Xu Z."/>
            <person name="Tabak M.A."/>
            <person name="Sorensen S.J."/>
            <person name="Hansen L.H."/>
        </authorList>
    </citation>
    <scope>NUCLEOTIDE SEQUENCE</scope>
    <source>
        <plasmid evidence="2">pRGFK0862</plasmid>
    </source>
</reference>
<dbReference type="AlphaFoldDB" id="A0A0H5Q3M2"/>
<organism evidence="2">
    <name type="scientific">uncultured prokaryote</name>
    <dbReference type="NCBI Taxonomy" id="198431"/>
    <lineage>
        <taxon>unclassified sequences</taxon>
        <taxon>environmental samples</taxon>
    </lineage>
</organism>
<keyword evidence="2" id="KW-0614">Plasmid</keyword>
<evidence type="ECO:0000313" key="2">
    <source>
        <dbReference type="EMBL" id="CRY96000.1"/>
    </source>
</evidence>
<feature type="compositionally biased region" description="Basic and acidic residues" evidence="1">
    <location>
        <begin position="85"/>
        <end position="100"/>
    </location>
</feature>
<sequence length="139" mass="15237">MTYLSLGEAAKAAGVAKGTISKALKSGKLSYADKTPAGYQIDPAELFRAFPRKQPETVEYERLETPKETVETAVLRAQLEAAERRAATAEADRDAWREQAQRATLALTDQRAAPQPVPQRGFWSRLFSRQGNSPSGDEA</sequence>
<evidence type="ECO:0000256" key="1">
    <source>
        <dbReference type="SAM" id="MobiDB-lite"/>
    </source>
</evidence>
<protein>
    <recommendedName>
        <fullName evidence="3">Helix-turn-helix domain-containing protein</fullName>
    </recommendedName>
</protein>
<feature type="region of interest" description="Disordered" evidence="1">
    <location>
        <begin position="85"/>
        <end position="139"/>
    </location>
</feature>
<reference evidence="2" key="1">
    <citation type="submission" date="2015-06" db="EMBL/GenBank/DDBJ databases">
        <authorList>
            <person name="Joergensen T."/>
        </authorList>
    </citation>
    <scope>NUCLEOTIDE SEQUENCE</scope>
    <source>
        <plasmid evidence="2">pRGFK0862</plasmid>
    </source>
</reference>
<evidence type="ECO:0008006" key="3">
    <source>
        <dbReference type="Google" id="ProtNLM"/>
    </source>
</evidence>
<name>A0A0H5Q3M2_9ZZZZ</name>
<proteinExistence type="predicted"/>
<accession>A0A0H5Q3M2</accession>